<feature type="region of interest" description="Disordered" evidence="1">
    <location>
        <begin position="1"/>
        <end position="30"/>
    </location>
</feature>
<name>A0ABT9G0A2_LEPDI</name>
<organism evidence="2 3">
    <name type="scientific">Leptothrix discophora</name>
    <dbReference type="NCBI Taxonomy" id="89"/>
    <lineage>
        <taxon>Bacteria</taxon>
        <taxon>Pseudomonadati</taxon>
        <taxon>Pseudomonadota</taxon>
        <taxon>Betaproteobacteria</taxon>
        <taxon>Burkholderiales</taxon>
        <taxon>Sphaerotilaceae</taxon>
        <taxon>Leptothrix</taxon>
    </lineage>
</organism>
<proteinExistence type="predicted"/>
<accession>A0ABT9G0A2</accession>
<feature type="compositionally biased region" description="Low complexity" evidence="1">
    <location>
        <begin position="1"/>
        <end position="15"/>
    </location>
</feature>
<protein>
    <submittedName>
        <fullName evidence="2">H-NS family nucleoid-associated regulatory protein</fullName>
    </submittedName>
</protein>
<keyword evidence="3" id="KW-1185">Reference proteome</keyword>
<sequence length="162" mass="17300">MSAAKTPAVTPATAKPIKEQPSMATEKKPTVADINAEIARLQAQRDEMRASEITDAVEGFIAKLNDVGLSLQEGIDRLKEKLPPSAATAPKTTRAPRASNGEAKAPKSKKAFVRGTTYHNPAEPDKDWVAGGVGAKPGWLGKLVKGKSFEEAKAIYEKYAKT</sequence>
<dbReference type="RefSeq" id="WP_305748471.1">
    <property type="nucleotide sequence ID" value="NZ_JAUZEE010000002.1"/>
</dbReference>
<dbReference type="EMBL" id="JAUZEE010000002">
    <property type="protein sequence ID" value="MDP4299915.1"/>
    <property type="molecule type" value="Genomic_DNA"/>
</dbReference>
<feature type="region of interest" description="Disordered" evidence="1">
    <location>
        <begin position="79"/>
        <end position="131"/>
    </location>
</feature>
<evidence type="ECO:0000313" key="2">
    <source>
        <dbReference type="EMBL" id="MDP4299915.1"/>
    </source>
</evidence>
<comment type="caution">
    <text evidence="2">The sequence shown here is derived from an EMBL/GenBank/DDBJ whole genome shotgun (WGS) entry which is preliminary data.</text>
</comment>
<reference evidence="2 3" key="1">
    <citation type="submission" date="2023-08" db="EMBL/GenBank/DDBJ databases">
        <authorList>
            <person name="Roldan D.M."/>
            <person name="Menes R.J."/>
        </authorList>
    </citation>
    <scope>NUCLEOTIDE SEQUENCE [LARGE SCALE GENOMIC DNA]</scope>
    <source>
        <strain evidence="2 3">CCM 2812</strain>
    </source>
</reference>
<dbReference type="Proteomes" id="UP001235760">
    <property type="component" value="Unassembled WGS sequence"/>
</dbReference>
<gene>
    <name evidence="2" type="ORF">Q8X39_04660</name>
</gene>
<evidence type="ECO:0000256" key="1">
    <source>
        <dbReference type="SAM" id="MobiDB-lite"/>
    </source>
</evidence>
<evidence type="ECO:0000313" key="3">
    <source>
        <dbReference type="Proteomes" id="UP001235760"/>
    </source>
</evidence>
<feature type="compositionally biased region" description="Low complexity" evidence="1">
    <location>
        <begin position="83"/>
        <end position="99"/>
    </location>
</feature>